<evidence type="ECO:0000313" key="3">
    <source>
        <dbReference type="Proteomes" id="UP000024816"/>
    </source>
</evidence>
<dbReference type="STRING" id="1280952.HJA_07997"/>
<dbReference type="EMBL" id="ARYJ01000004">
    <property type="protein sequence ID" value="KCZ89223.1"/>
    <property type="molecule type" value="Genomic_DNA"/>
</dbReference>
<dbReference type="PRINTS" id="PR00081">
    <property type="entry name" value="GDHRDH"/>
</dbReference>
<evidence type="ECO:0000313" key="2">
    <source>
        <dbReference type="EMBL" id="KCZ89223.1"/>
    </source>
</evidence>
<gene>
    <name evidence="2" type="ORF">HJA_07997</name>
</gene>
<dbReference type="FunFam" id="3.40.50.720:FF:000084">
    <property type="entry name" value="Short-chain dehydrogenase reductase"/>
    <property type="match status" value="1"/>
</dbReference>
<evidence type="ECO:0000256" key="1">
    <source>
        <dbReference type="ARBA" id="ARBA00006484"/>
    </source>
</evidence>
<dbReference type="InterPro" id="IPR050259">
    <property type="entry name" value="SDR"/>
</dbReference>
<sequence>MDLGLTDKVVFVAGASRGIGLGIVEALLAEGAKVAMAARGAEALEEQRARLAAQYGEHKVWARAGDLRDSKTIDEMVEAIEHEFDPLWGSVANVGLHPCPPGYEVDDETWTAGLQQNLDSAFRLARSSLRKMEPRGEGSILMISSIAGLGALGTPVTYGTSKAAMNHLAKELARVAGPSGVRVNAIAPGNIIFPGGDWEERSTGPRGDAWTRWIRREVPLQRFGRPDEIGSAAAYLLSPLASFITGAILPVDGGQTK</sequence>
<dbReference type="OrthoDB" id="9793325at2"/>
<dbReference type="PATRIC" id="fig|1280952.3.peg.1587"/>
<name>A0A059FFE2_9PROT</name>
<comment type="similarity">
    <text evidence="1">Belongs to the short-chain dehydrogenases/reductases (SDR) family.</text>
</comment>
<dbReference type="AlphaFoldDB" id="A0A059FFE2"/>
<dbReference type="SUPFAM" id="SSF51735">
    <property type="entry name" value="NAD(P)-binding Rossmann-fold domains"/>
    <property type="match status" value="1"/>
</dbReference>
<comment type="caution">
    <text evidence="2">The sequence shown here is derived from an EMBL/GenBank/DDBJ whole genome shotgun (WGS) entry which is preliminary data.</text>
</comment>
<organism evidence="2 3">
    <name type="scientific">Hyphomonas jannaschiana VP2</name>
    <dbReference type="NCBI Taxonomy" id="1280952"/>
    <lineage>
        <taxon>Bacteria</taxon>
        <taxon>Pseudomonadati</taxon>
        <taxon>Pseudomonadota</taxon>
        <taxon>Alphaproteobacteria</taxon>
        <taxon>Hyphomonadales</taxon>
        <taxon>Hyphomonadaceae</taxon>
        <taxon>Hyphomonas</taxon>
    </lineage>
</organism>
<reference evidence="2 3" key="1">
    <citation type="journal article" date="2014" name="Antonie Van Leeuwenhoek">
        <title>Hyphomonas beringensis sp. nov. and Hyphomonas chukchiensis sp. nov., isolated from surface seawater of the Bering Sea and Chukchi Sea.</title>
        <authorList>
            <person name="Li C."/>
            <person name="Lai Q."/>
            <person name="Li G."/>
            <person name="Dong C."/>
            <person name="Wang J."/>
            <person name="Liao Y."/>
            <person name="Shao Z."/>
        </authorList>
    </citation>
    <scope>NUCLEOTIDE SEQUENCE [LARGE SCALE GENOMIC DNA]</scope>
    <source>
        <strain evidence="2 3">VP2</strain>
    </source>
</reference>
<accession>A0A059FFE2</accession>
<dbReference type="Gene3D" id="3.40.50.720">
    <property type="entry name" value="NAD(P)-binding Rossmann-like Domain"/>
    <property type="match status" value="1"/>
</dbReference>
<dbReference type="RefSeq" id="WP_035580502.1">
    <property type="nucleotide sequence ID" value="NZ_ARYJ01000004.1"/>
</dbReference>
<dbReference type="PANTHER" id="PTHR42879:SF2">
    <property type="entry name" value="3-OXOACYL-[ACYL-CARRIER-PROTEIN] REDUCTASE FABG"/>
    <property type="match status" value="1"/>
</dbReference>
<dbReference type="PANTHER" id="PTHR42879">
    <property type="entry name" value="3-OXOACYL-(ACYL-CARRIER-PROTEIN) REDUCTASE"/>
    <property type="match status" value="1"/>
</dbReference>
<dbReference type="Proteomes" id="UP000024816">
    <property type="component" value="Unassembled WGS sequence"/>
</dbReference>
<keyword evidence="3" id="KW-1185">Reference proteome</keyword>
<dbReference type="CDD" id="cd05233">
    <property type="entry name" value="SDR_c"/>
    <property type="match status" value="1"/>
</dbReference>
<dbReference type="InterPro" id="IPR036291">
    <property type="entry name" value="NAD(P)-bd_dom_sf"/>
</dbReference>
<proteinExistence type="inferred from homology"/>
<protein>
    <submittedName>
        <fullName evidence="2">NAD dependent epimerase/dehydratase family protein</fullName>
    </submittedName>
</protein>
<dbReference type="InterPro" id="IPR002347">
    <property type="entry name" value="SDR_fam"/>
</dbReference>
<dbReference type="Pfam" id="PF13561">
    <property type="entry name" value="adh_short_C2"/>
    <property type="match status" value="1"/>
</dbReference>
<dbReference type="eggNOG" id="COG1028">
    <property type="taxonomic scope" value="Bacteria"/>
</dbReference>